<evidence type="ECO:0000256" key="3">
    <source>
        <dbReference type="SAM" id="MobiDB-lite"/>
    </source>
</evidence>
<proteinExistence type="predicted"/>
<gene>
    <name evidence="5" type="ORF">ONB1V03_LOCUS1489</name>
</gene>
<protein>
    <recommendedName>
        <fullName evidence="4">ACB domain-containing protein</fullName>
    </recommendedName>
</protein>
<accession>A0A7R9LBG0</accession>
<dbReference type="InterPro" id="IPR000582">
    <property type="entry name" value="Acyl-CoA-binding_protein"/>
</dbReference>
<organism evidence="5">
    <name type="scientific">Oppiella nova</name>
    <dbReference type="NCBI Taxonomy" id="334625"/>
    <lineage>
        <taxon>Eukaryota</taxon>
        <taxon>Metazoa</taxon>
        <taxon>Ecdysozoa</taxon>
        <taxon>Arthropoda</taxon>
        <taxon>Chelicerata</taxon>
        <taxon>Arachnida</taxon>
        <taxon>Acari</taxon>
        <taxon>Acariformes</taxon>
        <taxon>Sarcoptiformes</taxon>
        <taxon>Oribatida</taxon>
        <taxon>Brachypylina</taxon>
        <taxon>Oppioidea</taxon>
        <taxon>Oppiidae</taxon>
        <taxon>Oppiella</taxon>
    </lineage>
</organism>
<evidence type="ECO:0000313" key="6">
    <source>
        <dbReference type="Proteomes" id="UP000728032"/>
    </source>
</evidence>
<dbReference type="EMBL" id="OC915093">
    <property type="protein sequence ID" value="CAD7638596.1"/>
    <property type="molecule type" value="Genomic_DNA"/>
</dbReference>
<dbReference type="GO" id="GO:0019915">
    <property type="term" value="P:lipid storage"/>
    <property type="evidence" value="ECO:0007669"/>
    <property type="project" value="UniProtKB-ARBA"/>
</dbReference>
<dbReference type="Pfam" id="PF00887">
    <property type="entry name" value="ACBP"/>
    <property type="match status" value="1"/>
</dbReference>
<dbReference type="PRINTS" id="PR00689">
    <property type="entry name" value="ACOABINDINGP"/>
</dbReference>
<dbReference type="GO" id="GO:0005737">
    <property type="term" value="C:cytoplasm"/>
    <property type="evidence" value="ECO:0007669"/>
    <property type="project" value="TreeGrafter"/>
</dbReference>
<dbReference type="InterPro" id="IPR022408">
    <property type="entry name" value="Acyl-CoA-binding_prot_CS"/>
</dbReference>
<feature type="compositionally biased region" description="Acidic residues" evidence="3">
    <location>
        <begin position="204"/>
        <end position="215"/>
    </location>
</feature>
<dbReference type="PROSITE" id="PS51228">
    <property type="entry name" value="ACB_2"/>
    <property type="match status" value="1"/>
</dbReference>
<dbReference type="AlphaFoldDB" id="A0A7R9LBG0"/>
<dbReference type="InterPro" id="IPR014352">
    <property type="entry name" value="FERM/acyl-CoA-bd_prot_sf"/>
</dbReference>
<dbReference type="InterPro" id="IPR035984">
    <property type="entry name" value="Acyl-CoA-binding_sf"/>
</dbReference>
<dbReference type="GO" id="GO:0006631">
    <property type="term" value="P:fatty acid metabolic process"/>
    <property type="evidence" value="ECO:0007669"/>
    <property type="project" value="TreeGrafter"/>
</dbReference>
<feature type="coiled-coil region" evidence="2">
    <location>
        <begin position="317"/>
        <end position="344"/>
    </location>
</feature>
<keyword evidence="1" id="KW-0446">Lipid-binding</keyword>
<evidence type="ECO:0000256" key="2">
    <source>
        <dbReference type="SAM" id="Coils"/>
    </source>
</evidence>
<feature type="domain" description="ACB" evidence="4">
    <location>
        <begin position="42"/>
        <end position="131"/>
    </location>
</feature>
<evidence type="ECO:0000313" key="5">
    <source>
        <dbReference type="EMBL" id="CAD7638596.1"/>
    </source>
</evidence>
<evidence type="ECO:0000259" key="4">
    <source>
        <dbReference type="PROSITE" id="PS51228"/>
    </source>
</evidence>
<sequence>MDAINNPNHIHHNQSKTSITSMNGSVGACYAKTSSNGPKMSTEDQFKAAVNVIKQLPKNGPFQPSDDLKLRFYALYKQATDGPNTTKKPAFYDIVNRYKWDAWKRLGDMSAQTAMDSYVDELKKVIETMSFNESVSEFYEVLGPFHEFLPPETNGSDDSNNSNDANELQVENESDRLVHKMIKVGKKIPKNPYKDMFQTNGDDLGIDSEGEEFSDTYDHIGENGEIPVVERNGSDFSIKDMVSVRGGNDSNPSAHISPSNSTNPRNEASVRNNNTRGMPSGQDLRPHNSRGDGGPGGHGSNPRDYSIGINEQLALAVIRLQQSMDQVVNRLDALESMLSRETRNKSSPKNKSSVWPFEELRPQTALVLLVWPLVVQWIVQYIQFKRRNK</sequence>
<feature type="region of interest" description="Disordered" evidence="3">
    <location>
        <begin position="193"/>
        <end position="305"/>
    </location>
</feature>
<dbReference type="PROSITE" id="PS00880">
    <property type="entry name" value="ACB_1"/>
    <property type="match status" value="1"/>
</dbReference>
<dbReference type="Proteomes" id="UP000728032">
    <property type="component" value="Unassembled WGS sequence"/>
</dbReference>
<dbReference type="SUPFAM" id="SSF47027">
    <property type="entry name" value="Acyl-CoA binding protein"/>
    <property type="match status" value="1"/>
</dbReference>
<keyword evidence="2" id="KW-0175">Coiled coil</keyword>
<dbReference type="PANTHER" id="PTHR23310:SF77">
    <property type="entry name" value="LD25952P"/>
    <property type="match status" value="1"/>
</dbReference>
<dbReference type="OrthoDB" id="71307at2759"/>
<name>A0A7R9LBG0_9ACAR</name>
<dbReference type="EMBL" id="CAJPVJ010000268">
    <property type="protein sequence ID" value="CAG2161888.1"/>
    <property type="molecule type" value="Genomic_DNA"/>
</dbReference>
<keyword evidence="6" id="KW-1185">Reference proteome</keyword>
<feature type="compositionally biased region" description="Polar residues" evidence="3">
    <location>
        <begin position="248"/>
        <end position="277"/>
    </location>
</feature>
<evidence type="ECO:0000256" key="1">
    <source>
        <dbReference type="ARBA" id="ARBA00023121"/>
    </source>
</evidence>
<feature type="region of interest" description="Disordered" evidence="3">
    <location>
        <begin position="149"/>
        <end position="174"/>
    </location>
</feature>
<dbReference type="GO" id="GO:0000062">
    <property type="term" value="F:fatty-acyl-CoA binding"/>
    <property type="evidence" value="ECO:0007669"/>
    <property type="project" value="InterPro"/>
</dbReference>
<dbReference type="FunFam" id="1.20.80.10:FF:000010">
    <property type="entry name" value="Acyl-CoA-binding domain-containing protein 5"/>
    <property type="match status" value="1"/>
</dbReference>
<dbReference type="Gene3D" id="1.20.80.10">
    <property type="match status" value="1"/>
</dbReference>
<dbReference type="PANTHER" id="PTHR23310">
    <property type="entry name" value="ACYL-COA-BINDING PROTEIN, ACBP"/>
    <property type="match status" value="1"/>
</dbReference>
<reference evidence="5" key="1">
    <citation type="submission" date="2020-11" db="EMBL/GenBank/DDBJ databases">
        <authorList>
            <person name="Tran Van P."/>
        </authorList>
    </citation>
    <scope>NUCLEOTIDE SEQUENCE</scope>
</reference>